<accession>A0A645BB05</accession>
<protein>
    <submittedName>
        <fullName evidence="1">Uncharacterized protein</fullName>
    </submittedName>
</protein>
<reference evidence="1" key="1">
    <citation type="submission" date="2019-08" db="EMBL/GenBank/DDBJ databases">
        <authorList>
            <person name="Kucharzyk K."/>
            <person name="Murdoch R.W."/>
            <person name="Higgins S."/>
            <person name="Loffler F."/>
        </authorList>
    </citation>
    <scope>NUCLEOTIDE SEQUENCE</scope>
</reference>
<name>A0A645BB05_9ZZZZ</name>
<proteinExistence type="predicted"/>
<gene>
    <name evidence="1" type="ORF">SDC9_109375</name>
</gene>
<dbReference type="AlphaFoldDB" id="A0A645BB05"/>
<organism evidence="1">
    <name type="scientific">bioreactor metagenome</name>
    <dbReference type="NCBI Taxonomy" id="1076179"/>
    <lineage>
        <taxon>unclassified sequences</taxon>
        <taxon>metagenomes</taxon>
        <taxon>ecological metagenomes</taxon>
    </lineage>
</organism>
<dbReference type="EMBL" id="VSSQ01018899">
    <property type="protein sequence ID" value="MPM62502.1"/>
    <property type="molecule type" value="Genomic_DNA"/>
</dbReference>
<dbReference type="PROSITE" id="PS51257">
    <property type="entry name" value="PROKAR_LIPOPROTEIN"/>
    <property type="match status" value="1"/>
</dbReference>
<comment type="caution">
    <text evidence="1">The sequence shown here is derived from an EMBL/GenBank/DDBJ whole genome shotgun (WGS) entry which is preliminary data.</text>
</comment>
<sequence length="43" mass="4694">MKKVLSVLLMGAILISAFACYPVSAFNIPDSNISVSEYDIIMK</sequence>
<evidence type="ECO:0000313" key="1">
    <source>
        <dbReference type="EMBL" id="MPM62502.1"/>
    </source>
</evidence>